<comment type="caution">
    <text evidence="3">The sequence shown here is derived from an EMBL/GenBank/DDBJ whole genome shotgun (WGS) entry which is preliminary data.</text>
</comment>
<evidence type="ECO:0000313" key="3">
    <source>
        <dbReference type="EMBL" id="MFD2755691.1"/>
    </source>
</evidence>
<feature type="domain" description="SHOCT" evidence="2">
    <location>
        <begin position="120"/>
        <end position="147"/>
    </location>
</feature>
<dbReference type="Pfam" id="PF14373">
    <property type="entry name" value="Imm_superinfect"/>
    <property type="match status" value="1"/>
</dbReference>
<feature type="transmembrane region" description="Helical" evidence="1">
    <location>
        <begin position="30"/>
        <end position="53"/>
    </location>
</feature>
<feature type="transmembrane region" description="Helical" evidence="1">
    <location>
        <begin position="65"/>
        <end position="86"/>
    </location>
</feature>
<proteinExistence type="predicted"/>
<evidence type="ECO:0000259" key="2">
    <source>
        <dbReference type="Pfam" id="PF09851"/>
    </source>
</evidence>
<evidence type="ECO:0000313" key="4">
    <source>
        <dbReference type="Proteomes" id="UP001597463"/>
    </source>
</evidence>
<dbReference type="InterPro" id="IPR018649">
    <property type="entry name" value="SHOCT"/>
</dbReference>
<dbReference type="InterPro" id="IPR016410">
    <property type="entry name" value="Phage_imm"/>
</dbReference>
<keyword evidence="4" id="KW-1185">Reference proteome</keyword>
<keyword evidence="1" id="KW-1133">Transmembrane helix</keyword>
<accession>A0ABW5UR41</accession>
<keyword evidence="1" id="KW-0812">Transmembrane</keyword>
<evidence type="ECO:0000256" key="1">
    <source>
        <dbReference type="SAM" id="Phobius"/>
    </source>
</evidence>
<dbReference type="EMBL" id="JBHUMV010000007">
    <property type="protein sequence ID" value="MFD2755691.1"/>
    <property type="molecule type" value="Genomic_DNA"/>
</dbReference>
<keyword evidence="1" id="KW-0472">Membrane</keyword>
<reference evidence="4" key="1">
    <citation type="journal article" date="2019" name="Int. J. Syst. Evol. Microbiol.">
        <title>The Global Catalogue of Microorganisms (GCM) 10K type strain sequencing project: providing services to taxonomists for standard genome sequencing and annotation.</title>
        <authorList>
            <consortium name="The Broad Institute Genomics Platform"/>
            <consortium name="The Broad Institute Genome Sequencing Center for Infectious Disease"/>
            <person name="Wu L."/>
            <person name="Ma J."/>
        </authorList>
    </citation>
    <scope>NUCLEOTIDE SEQUENCE [LARGE SCALE GENOMIC DNA]</scope>
    <source>
        <strain evidence="4">TISTR 1906</strain>
    </source>
</reference>
<dbReference type="Proteomes" id="UP001597463">
    <property type="component" value="Unassembled WGS sequence"/>
</dbReference>
<dbReference type="Pfam" id="PF09851">
    <property type="entry name" value="SHOCT"/>
    <property type="match status" value="1"/>
</dbReference>
<gene>
    <name evidence="3" type="ORF">ACFSW6_16575</name>
</gene>
<dbReference type="RefSeq" id="WP_066482200.1">
    <property type="nucleotide sequence ID" value="NZ_BCNT01000017.1"/>
</dbReference>
<sequence length="148" mass="16415">MVFVRIALLAFLTFYSFSMGQIPPAGLNGFGKLVAGLFFVFAPALYLLPTYEAWKRQQPNMTPTVLVNIFLGWTLIGWVAAMVMAYKSTEPQKVELVYNEPAPTYTPAPAQPASKPSIADELSKLADLKQQGLLTEEEFNQQKARLLA</sequence>
<organism evidence="3 4">
    <name type="scientific">Comamonas terrae</name>
    <dbReference type="NCBI Taxonomy" id="673548"/>
    <lineage>
        <taxon>Bacteria</taxon>
        <taxon>Pseudomonadati</taxon>
        <taxon>Pseudomonadota</taxon>
        <taxon>Betaproteobacteria</taxon>
        <taxon>Burkholderiales</taxon>
        <taxon>Comamonadaceae</taxon>
        <taxon>Comamonas</taxon>
    </lineage>
</organism>
<protein>
    <submittedName>
        <fullName evidence="3">Superinfection immunity protein</fullName>
    </submittedName>
</protein>
<name>A0ABW5UR41_9BURK</name>